<evidence type="ECO:0000313" key="3">
    <source>
        <dbReference type="EMBL" id="OOF97469.1"/>
    </source>
</evidence>
<dbReference type="VEuPathDB" id="FungiDB:ASPCADRAFT_206301"/>
<sequence length="57" mass="6334">MAQDADGNLPIHIAAREGHPEVVKHLLTQNPIQQLQHKNKNGLTPLLESQWSGSRDT</sequence>
<dbReference type="Pfam" id="PF12796">
    <property type="entry name" value="Ank_2"/>
    <property type="match status" value="1"/>
</dbReference>
<dbReference type="InterPro" id="IPR036770">
    <property type="entry name" value="Ankyrin_rpt-contain_sf"/>
</dbReference>
<dbReference type="SMART" id="SM00248">
    <property type="entry name" value="ANK"/>
    <property type="match status" value="1"/>
</dbReference>
<dbReference type="Proteomes" id="UP000188318">
    <property type="component" value="Unassembled WGS sequence"/>
</dbReference>
<evidence type="ECO:0000313" key="4">
    <source>
        <dbReference type="Proteomes" id="UP000188318"/>
    </source>
</evidence>
<dbReference type="InterPro" id="IPR002110">
    <property type="entry name" value="Ankyrin_rpt"/>
</dbReference>
<feature type="compositionally biased region" description="Polar residues" evidence="2">
    <location>
        <begin position="47"/>
        <end position="57"/>
    </location>
</feature>
<proteinExistence type="predicted"/>
<organism evidence="3 4">
    <name type="scientific">Aspergillus carbonarius (strain ITEM 5010)</name>
    <dbReference type="NCBI Taxonomy" id="602072"/>
    <lineage>
        <taxon>Eukaryota</taxon>
        <taxon>Fungi</taxon>
        <taxon>Dikarya</taxon>
        <taxon>Ascomycota</taxon>
        <taxon>Pezizomycotina</taxon>
        <taxon>Eurotiomycetes</taxon>
        <taxon>Eurotiomycetidae</taxon>
        <taxon>Eurotiales</taxon>
        <taxon>Aspergillaceae</taxon>
        <taxon>Aspergillus</taxon>
        <taxon>Aspergillus subgen. Circumdati</taxon>
    </lineage>
</organism>
<dbReference type="OrthoDB" id="195446at2759"/>
<dbReference type="Gene3D" id="1.25.40.20">
    <property type="entry name" value="Ankyrin repeat-containing domain"/>
    <property type="match status" value="1"/>
</dbReference>
<dbReference type="EMBL" id="KV907497">
    <property type="protein sequence ID" value="OOF97469.1"/>
    <property type="molecule type" value="Genomic_DNA"/>
</dbReference>
<name>A0A1R3RSJ5_ASPC5</name>
<dbReference type="PROSITE" id="PS50088">
    <property type="entry name" value="ANK_REPEAT"/>
    <property type="match status" value="1"/>
</dbReference>
<protein>
    <submittedName>
        <fullName evidence="3">Uncharacterized protein</fullName>
    </submittedName>
</protein>
<reference evidence="4" key="1">
    <citation type="journal article" date="2017" name="Genome Biol.">
        <title>Comparative genomics reveals high biological diversity and specific adaptations in the industrially and medically important fungal genus Aspergillus.</title>
        <authorList>
            <person name="de Vries R.P."/>
            <person name="Riley R."/>
            <person name="Wiebenga A."/>
            <person name="Aguilar-Osorio G."/>
            <person name="Amillis S."/>
            <person name="Uchima C.A."/>
            <person name="Anderluh G."/>
            <person name="Asadollahi M."/>
            <person name="Askin M."/>
            <person name="Barry K."/>
            <person name="Battaglia E."/>
            <person name="Bayram O."/>
            <person name="Benocci T."/>
            <person name="Braus-Stromeyer S.A."/>
            <person name="Caldana C."/>
            <person name="Canovas D."/>
            <person name="Cerqueira G.C."/>
            <person name="Chen F."/>
            <person name="Chen W."/>
            <person name="Choi C."/>
            <person name="Clum A."/>
            <person name="Dos Santos R.A."/>
            <person name="Damasio A.R."/>
            <person name="Diallinas G."/>
            <person name="Emri T."/>
            <person name="Fekete E."/>
            <person name="Flipphi M."/>
            <person name="Freyberg S."/>
            <person name="Gallo A."/>
            <person name="Gournas C."/>
            <person name="Habgood R."/>
            <person name="Hainaut M."/>
            <person name="Harispe M.L."/>
            <person name="Henrissat B."/>
            <person name="Hilden K.S."/>
            <person name="Hope R."/>
            <person name="Hossain A."/>
            <person name="Karabika E."/>
            <person name="Karaffa L."/>
            <person name="Karanyi Z."/>
            <person name="Krasevec N."/>
            <person name="Kuo A."/>
            <person name="Kusch H."/>
            <person name="LaButti K."/>
            <person name="Lagendijk E.L."/>
            <person name="Lapidus A."/>
            <person name="Levasseur A."/>
            <person name="Lindquist E."/>
            <person name="Lipzen A."/>
            <person name="Logrieco A.F."/>
            <person name="MacCabe A."/>
            <person name="Maekelae M.R."/>
            <person name="Malavazi I."/>
            <person name="Melin P."/>
            <person name="Meyer V."/>
            <person name="Mielnichuk N."/>
            <person name="Miskei M."/>
            <person name="Molnar A.P."/>
            <person name="Mule G."/>
            <person name="Ngan C.Y."/>
            <person name="Orejas M."/>
            <person name="Orosz E."/>
            <person name="Ouedraogo J.P."/>
            <person name="Overkamp K.M."/>
            <person name="Park H.-S."/>
            <person name="Perrone G."/>
            <person name="Piumi F."/>
            <person name="Punt P.J."/>
            <person name="Ram A.F."/>
            <person name="Ramon A."/>
            <person name="Rauscher S."/>
            <person name="Record E."/>
            <person name="Riano-Pachon D.M."/>
            <person name="Robert V."/>
            <person name="Roehrig J."/>
            <person name="Ruller R."/>
            <person name="Salamov A."/>
            <person name="Salih N.S."/>
            <person name="Samson R.A."/>
            <person name="Sandor E."/>
            <person name="Sanguinetti M."/>
            <person name="Schuetze T."/>
            <person name="Sepcic K."/>
            <person name="Shelest E."/>
            <person name="Sherlock G."/>
            <person name="Sophianopoulou V."/>
            <person name="Squina F.M."/>
            <person name="Sun H."/>
            <person name="Susca A."/>
            <person name="Todd R.B."/>
            <person name="Tsang A."/>
            <person name="Unkles S.E."/>
            <person name="van de Wiele N."/>
            <person name="van Rossen-Uffink D."/>
            <person name="Oliveira J.V."/>
            <person name="Vesth T.C."/>
            <person name="Visser J."/>
            <person name="Yu J.-H."/>
            <person name="Zhou M."/>
            <person name="Andersen M.R."/>
            <person name="Archer D.B."/>
            <person name="Baker S.E."/>
            <person name="Benoit I."/>
            <person name="Brakhage A.A."/>
            <person name="Braus G.H."/>
            <person name="Fischer R."/>
            <person name="Frisvad J.C."/>
            <person name="Goldman G.H."/>
            <person name="Houbraken J."/>
            <person name="Oakley B."/>
            <person name="Pocsi I."/>
            <person name="Scazzocchio C."/>
            <person name="Seiboth B."/>
            <person name="vanKuyk P.A."/>
            <person name="Wortman J."/>
            <person name="Dyer P.S."/>
            <person name="Grigoriev I.V."/>
        </authorList>
    </citation>
    <scope>NUCLEOTIDE SEQUENCE [LARGE SCALE GENOMIC DNA]</scope>
    <source>
        <strain evidence="4">ITEM 5010</strain>
    </source>
</reference>
<dbReference type="PROSITE" id="PS50297">
    <property type="entry name" value="ANK_REP_REGION"/>
    <property type="match status" value="1"/>
</dbReference>
<feature type="non-terminal residue" evidence="3">
    <location>
        <position position="57"/>
    </location>
</feature>
<dbReference type="AlphaFoldDB" id="A0A1R3RSJ5"/>
<evidence type="ECO:0000256" key="2">
    <source>
        <dbReference type="SAM" id="MobiDB-lite"/>
    </source>
</evidence>
<feature type="repeat" description="ANK" evidence="1">
    <location>
        <begin position="6"/>
        <end position="27"/>
    </location>
</feature>
<accession>A0A1R3RSJ5</accession>
<keyword evidence="1" id="KW-0040">ANK repeat</keyword>
<gene>
    <name evidence="3" type="ORF">ASPCADRAFT_206301</name>
</gene>
<dbReference type="SUPFAM" id="SSF48403">
    <property type="entry name" value="Ankyrin repeat"/>
    <property type="match status" value="1"/>
</dbReference>
<feature type="region of interest" description="Disordered" evidence="2">
    <location>
        <begin position="34"/>
        <end position="57"/>
    </location>
</feature>
<evidence type="ECO:0000256" key="1">
    <source>
        <dbReference type="PROSITE-ProRule" id="PRU00023"/>
    </source>
</evidence>
<keyword evidence="4" id="KW-1185">Reference proteome</keyword>